<dbReference type="RefSeq" id="WP_014203681.1">
    <property type="nucleotide sequence ID" value="NC_016599.1"/>
</dbReference>
<keyword evidence="2" id="KW-1133">Transmembrane helix</keyword>
<dbReference type="OrthoDB" id="781284at2"/>
<dbReference type="Gene3D" id="3.40.50.300">
    <property type="entry name" value="P-loop containing nucleotide triphosphate hydrolases"/>
    <property type="match status" value="1"/>
</dbReference>
<gene>
    <name evidence="3" type="ordered locus">Oweho_3384</name>
</gene>
<keyword evidence="4" id="KW-1185">Reference proteome</keyword>
<keyword evidence="1" id="KW-0175">Coiled coil</keyword>
<dbReference type="PANTHER" id="PTHR32309">
    <property type="entry name" value="TYROSINE-PROTEIN KINASE"/>
    <property type="match status" value="1"/>
</dbReference>
<dbReference type="SUPFAM" id="SSF52540">
    <property type="entry name" value="P-loop containing nucleoside triphosphate hydrolases"/>
    <property type="match status" value="1"/>
</dbReference>
<evidence type="ECO:0000256" key="2">
    <source>
        <dbReference type="SAM" id="Phobius"/>
    </source>
</evidence>
<keyword evidence="2" id="KW-0472">Membrane</keyword>
<feature type="transmembrane region" description="Helical" evidence="2">
    <location>
        <begin position="469"/>
        <end position="490"/>
    </location>
</feature>
<dbReference type="eggNOG" id="COG3206">
    <property type="taxonomic scope" value="Bacteria"/>
</dbReference>
<organism evidence="3 4">
    <name type="scientific">Owenweeksia hongkongensis (strain DSM 17368 / CIP 108786 / JCM 12287 / NRRL B-23963 / UST20020801)</name>
    <dbReference type="NCBI Taxonomy" id="926562"/>
    <lineage>
        <taxon>Bacteria</taxon>
        <taxon>Pseudomonadati</taxon>
        <taxon>Bacteroidota</taxon>
        <taxon>Flavobacteriia</taxon>
        <taxon>Flavobacteriales</taxon>
        <taxon>Owenweeksiaceae</taxon>
        <taxon>Owenweeksia</taxon>
    </lineage>
</organism>
<dbReference type="HOGENOM" id="CLU_022010_0_0_10"/>
<feature type="coiled-coil region" evidence="1">
    <location>
        <begin position="328"/>
        <end position="355"/>
    </location>
</feature>
<dbReference type="eggNOG" id="COG1192">
    <property type="taxonomic scope" value="Bacteria"/>
</dbReference>
<dbReference type="Proteomes" id="UP000005631">
    <property type="component" value="Chromosome"/>
</dbReference>
<dbReference type="AlphaFoldDB" id="G8R5L8"/>
<accession>G8R5L8</accession>
<dbReference type="STRING" id="926562.Oweho_3384"/>
<dbReference type="GO" id="GO:0004713">
    <property type="term" value="F:protein tyrosine kinase activity"/>
    <property type="evidence" value="ECO:0007669"/>
    <property type="project" value="TreeGrafter"/>
</dbReference>
<name>G8R5L8_OWEHD</name>
<keyword evidence="2" id="KW-0812">Transmembrane</keyword>
<sequence length="743" mass="84916">MTLVQFFRLINRNINLLLLSSLALACLVFFSTYGLPRTYEVRTEIYTGLVSGTSVESVEGYAGDWMRMNNQFDNLINVIKSEQTLSEVGVRLLASHMMLDGPQKKIIGEEAWAFYKELVTPEFRDSILVIDSEELTVKNINEFKERHYDSYMVSQLFASDDSPYSTSGISKELKIGRIANSDLVEMTYSWTDAGICQNTLRILNHVFKQKLLTIRIGQTNDVVDYFLDKVEKARLNLVKEEDSLRDFRIRNMIINYEQQTQNIASLQNDLEQEYQKELRAQAAAQAAVTQLEKKLELNKKVVQFSNELLAKRKRLSDINSKIAELEVYYQDEARLEQLRNEASKLEAELKNNLSKRHEYSRTKEGVSNKEVLQEWLEATIALDASNAKLKILSNRESFFKNAYSEFSPLGSQLGRLERAVDVAERKYLELNNSLNTALTKQQSESLSTGGLVVTVPPKFPVKPVKSKRLLLVLLAAIVGFMVPFVLIFLIEFLDNTLKSVENAESKTGMKLLGAFPSLNLRSEYKMVQLDWLVDKSMSHLVQNIRYEEHLRGGVTKRTEGFSVLMFSIRDEEGKSFMAHNLAKEMTRLDKRVLLLSSDDRGGNNEEGGYDFIQYDINKDFLIATKLEDLVPDNGVNFSFYDYVFMDFEAVLTEPYPIEVVEKFDMAVCVVSSKLSWSKSDKFALEEFSSVLNTKPRLLLNGVDPDHMDSVLGEIKKTRSPLRKFIKAILTLQFNSKIASKPKE</sequence>
<dbReference type="InterPro" id="IPR027417">
    <property type="entry name" value="P-loop_NTPase"/>
</dbReference>
<evidence type="ECO:0000313" key="4">
    <source>
        <dbReference type="Proteomes" id="UP000005631"/>
    </source>
</evidence>
<dbReference type="GO" id="GO:0005886">
    <property type="term" value="C:plasma membrane"/>
    <property type="evidence" value="ECO:0007669"/>
    <property type="project" value="TreeGrafter"/>
</dbReference>
<reference evidence="3 4" key="1">
    <citation type="journal article" date="2012" name="Stand. Genomic Sci.">
        <title>Genome sequence of the orange-pigmented seawater bacterium Owenweeksia hongkongensis type strain (UST20020801(T)).</title>
        <authorList>
            <person name="Riedel T."/>
            <person name="Held B."/>
            <person name="Nolan M."/>
            <person name="Lucas S."/>
            <person name="Lapidus A."/>
            <person name="Tice H."/>
            <person name="Del Rio T.G."/>
            <person name="Cheng J.F."/>
            <person name="Han C."/>
            <person name="Tapia R."/>
            <person name="Goodwin L.A."/>
            <person name="Pitluck S."/>
            <person name="Liolios K."/>
            <person name="Mavromatis K."/>
            <person name="Pagani I."/>
            <person name="Ivanova N."/>
            <person name="Mikhailova N."/>
            <person name="Pati A."/>
            <person name="Chen A."/>
            <person name="Palaniappan K."/>
            <person name="Rohde M."/>
            <person name="Tindall B.J."/>
            <person name="Detter J.C."/>
            <person name="Goker M."/>
            <person name="Woyke T."/>
            <person name="Bristow J."/>
            <person name="Eisen J.A."/>
            <person name="Markowitz V."/>
            <person name="Hugenholtz P."/>
            <person name="Klenk H.P."/>
            <person name="Kyrpides N.C."/>
        </authorList>
    </citation>
    <scope>NUCLEOTIDE SEQUENCE</scope>
    <source>
        <strain evidence="4">DSM 17368 / JCM 12287 / NRRL B-23963</strain>
    </source>
</reference>
<evidence type="ECO:0008006" key="5">
    <source>
        <dbReference type="Google" id="ProtNLM"/>
    </source>
</evidence>
<dbReference type="PANTHER" id="PTHR32309:SF13">
    <property type="entry name" value="FERRIC ENTEROBACTIN TRANSPORT PROTEIN FEPE"/>
    <property type="match status" value="1"/>
</dbReference>
<feature type="coiled-coil region" evidence="1">
    <location>
        <begin position="249"/>
        <end position="276"/>
    </location>
</feature>
<dbReference type="InterPro" id="IPR050445">
    <property type="entry name" value="Bact_polysacc_biosynth/exp"/>
</dbReference>
<evidence type="ECO:0000256" key="1">
    <source>
        <dbReference type="SAM" id="Coils"/>
    </source>
</evidence>
<proteinExistence type="predicted"/>
<evidence type="ECO:0000313" key="3">
    <source>
        <dbReference type="EMBL" id="AEV34334.1"/>
    </source>
</evidence>
<dbReference type="KEGG" id="oho:Oweho_3384"/>
<dbReference type="EMBL" id="CP003156">
    <property type="protein sequence ID" value="AEV34334.1"/>
    <property type="molecule type" value="Genomic_DNA"/>
</dbReference>
<protein>
    <recommendedName>
        <fullName evidence="5">Polysaccharide chain length determinant N-terminal domain-containing protein</fullName>
    </recommendedName>
</protein>